<keyword evidence="1" id="KW-1133">Transmembrane helix</keyword>
<organism evidence="2 3">
    <name type="scientific">Spongiibacter thalassae</name>
    <dbReference type="NCBI Taxonomy" id="2721624"/>
    <lineage>
        <taxon>Bacteria</taxon>
        <taxon>Pseudomonadati</taxon>
        <taxon>Pseudomonadota</taxon>
        <taxon>Gammaproteobacteria</taxon>
        <taxon>Cellvibrionales</taxon>
        <taxon>Spongiibacteraceae</taxon>
        <taxon>Spongiibacter</taxon>
    </lineage>
</organism>
<accession>A0ABX1GDW0</accession>
<feature type="transmembrane region" description="Helical" evidence="1">
    <location>
        <begin position="33"/>
        <end position="52"/>
    </location>
</feature>
<keyword evidence="3" id="KW-1185">Reference proteome</keyword>
<dbReference type="EMBL" id="JAAWWK010000002">
    <property type="protein sequence ID" value="NKI17372.1"/>
    <property type="molecule type" value="Genomic_DNA"/>
</dbReference>
<evidence type="ECO:0000313" key="2">
    <source>
        <dbReference type="EMBL" id="NKI17372.1"/>
    </source>
</evidence>
<reference evidence="2 3" key="1">
    <citation type="submission" date="2020-04" db="EMBL/GenBank/DDBJ databases">
        <authorList>
            <person name="Yoon J."/>
        </authorList>
    </citation>
    <scope>NUCLEOTIDE SEQUENCE [LARGE SCALE GENOMIC DNA]</scope>
    <source>
        <strain evidence="2 3">KMU-166</strain>
    </source>
</reference>
<protein>
    <submittedName>
        <fullName evidence="2">Uncharacterized protein</fullName>
    </submittedName>
</protein>
<dbReference type="Proteomes" id="UP000765845">
    <property type="component" value="Unassembled WGS sequence"/>
</dbReference>
<gene>
    <name evidence="2" type="ORF">HCU74_08080</name>
</gene>
<evidence type="ECO:0000313" key="3">
    <source>
        <dbReference type="Proteomes" id="UP000765845"/>
    </source>
</evidence>
<feature type="transmembrane region" description="Helical" evidence="1">
    <location>
        <begin position="6"/>
        <end position="26"/>
    </location>
</feature>
<evidence type="ECO:0000256" key="1">
    <source>
        <dbReference type="SAM" id="Phobius"/>
    </source>
</evidence>
<dbReference type="RefSeq" id="WP_168449872.1">
    <property type="nucleotide sequence ID" value="NZ_JAAWWK010000002.1"/>
</dbReference>
<sequence>MPELDLHTVLWAVAAAVVALNLIFLLRLRRRPGSSLLLLVVLTPLSGGLLLVSHDMMAYRNLAEEDKIGAIYIVENSPREFTLRLEHPDGEVAQYRVHGDQWRLEARVIRWDKAIASTGVKNLVKLQRVSGRYADLGRQAVSAATEHNIHRDEVVDTWRWLRQGDLIWRWVDVDFGSGVFAPLVDGAAYGIYLGRSGMFIQPENPIAIQALRDWSA</sequence>
<comment type="caution">
    <text evidence="2">The sequence shown here is derived from an EMBL/GenBank/DDBJ whole genome shotgun (WGS) entry which is preliminary data.</text>
</comment>
<keyword evidence="1" id="KW-0812">Transmembrane</keyword>
<name>A0ABX1GDW0_9GAMM</name>
<proteinExistence type="predicted"/>
<keyword evidence="1" id="KW-0472">Membrane</keyword>